<dbReference type="RefSeq" id="WP_310769450.1">
    <property type="nucleotide sequence ID" value="NZ_JBHRWR010000009.1"/>
</dbReference>
<evidence type="ECO:0000313" key="4">
    <source>
        <dbReference type="Proteomes" id="UP001595701"/>
    </source>
</evidence>
<accession>A0ABV7SCD6</accession>
<dbReference type="Proteomes" id="UP001595701">
    <property type="component" value="Unassembled WGS sequence"/>
</dbReference>
<feature type="chain" id="PRO_5047420622" evidence="1">
    <location>
        <begin position="27"/>
        <end position="279"/>
    </location>
</feature>
<dbReference type="Pfam" id="PF01569">
    <property type="entry name" value="PAP2"/>
    <property type="match status" value="1"/>
</dbReference>
<proteinExistence type="predicted"/>
<reference evidence="4" key="1">
    <citation type="journal article" date="2019" name="Int. J. Syst. Evol. Microbiol.">
        <title>The Global Catalogue of Microorganisms (GCM) 10K type strain sequencing project: providing services to taxonomists for standard genome sequencing and annotation.</title>
        <authorList>
            <consortium name="The Broad Institute Genomics Platform"/>
            <consortium name="The Broad Institute Genome Sequencing Center for Infectious Disease"/>
            <person name="Wu L."/>
            <person name="Ma J."/>
        </authorList>
    </citation>
    <scope>NUCLEOTIDE SEQUENCE [LARGE SCALE GENOMIC DNA]</scope>
    <source>
        <strain evidence="4">CGMCC 4.7035</strain>
    </source>
</reference>
<name>A0ABV7SCD6_9ACTN</name>
<organism evidence="3 4">
    <name type="scientific">Streptomyces yaanensis</name>
    <dbReference type="NCBI Taxonomy" id="1142239"/>
    <lineage>
        <taxon>Bacteria</taxon>
        <taxon>Bacillati</taxon>
        <taxon>Actinomycetota</taxon>
        <taxon>Actinomycetes</taxon>
        <taxon>Kitasatosporales</taxon>
        <taxon>Streptomycetaceae</taxon>
        <taxon>Streptomyces</taxon>
    </lineage>
</organism>
<keyword evidence="1" id="KW-0732">Signal</keyword>
<evidence type="ECO:0000256" key="1">
    <source>
        <dbReference type="SAM" id="SignalP"/>
    </source>
</evidence>
<evidence type="ECO:0000313" key="3">
    <source>
        <dbReference type="EMBL" id="MFC3574607.1"/>
    </source>
</evidence>
<dbReference type="SMART" id="SM00014">
    <property type="entry name" value="acidPPc"/>
    <property type="match status" value="1"/>
</dbReference>
<keyword evidence="4" id="KW-1185">Reference proteome</keyword>
<sequence length="279" mass="30293">MWTYKAVAVVAALAAVLGVVGSQVFPAGTAKTTAVKRIRQSPPPAMFPDTDVSGWTTRLAEQKRAADGLFAQWRRQHGTARDDKAFLLWVEQRVPPPPSADQRTAELGQLRKLARARTAAGRRAAGWLEVHGKEDIWQLYLSDQRELFPAGKGDAERTQLKAALKLARTTKSRLDARYRQPSPYVLDPSLRPEKKSKPGSTCPCSYPSGHAAVSAAAVTVLSSFAPHRAADYQWMQAEVVYSRVYMSGHVPSDILAGALLGDLIGEYVLATASRTGSPG</sequence>
<protein>
    <submittedName>
        <fullName evidence="3">Phosphatase PAP2 family protein</fullName>
    </submittedName>
</protein>
<dbReference type="EMBL" id="JBHRWR010000009">
    <property type="protein sequence ID" value="MFC3574607.1"/>
    <property type="molecule type" value="Genomic_DNA"/>
</dbReference>
<dbReference type="InterPro" id="IPR000326">
    <property type="entry name" value="PAP2/HPO"/>
</dbReference>
<dbReference type="Gene3D" id="1.20.144.10">
    <property type="entry name" value="Phosphatidic acid phosphatase type 2/haloperoxidase"/>
    <property type="match status" value="1"/>
</dbReference>
<feature type="signal peptide" evidence="1">
    <location>
        <begin position="1"/>
        <end position="26"/>
    </location>
</feature>
<evidence type="ECO:0000259" key="2">
    <source>
        <dbReference type="SMART" id="SM00014"/>
    </source>
</evidence>
<comment type="caution">
    <text evidence="3">The sequence shown here is derived from an EMBL/GenBank/DDBJ whole genome shotgun (WGS) entry which is preliminary data.</text>
</comment>
<gene>
    <name evidence="3" type="ORF">ACFOZ0_15260</name>
</gene>
<dbReference type="InterPro" id="IPR036938">
    <property type="entry name" value="PAP2/HPO_sf"/>
</dbReference>
<dbReference type="SUPFAM" id="SSF48317">
    <property type="entry name" value="Acid phosphatase/Vanadium-dependent haloperoxidase"/>
    <property type="match status" value="1"/>
</dbReference>
<feature type="domain" description="Phosphatidic acid phosphatase type 2/haloperoxidase" evidence="2">
    <location>
        <begin position="158"/>
        <end position="269"/>
    </location>
</feature>